<sequence length="206" mass="23019">MIQIAIADDHALILNGLQKIIASHPDMQVTGAYMNGESLLGGLALQQPDILLLDIQMPGQNGIELAGIIHKKYPSVKIIALTNIEVLPQVKKMMRQGCSGYFLKDVAPDELICAIRSVYEGEEAVHERLRKELTRHFFTSDHPTVITRREVEILRLIADEHTNPEIADKLCISLHTVENHRNRILQKLGVKNTAGLIRKAIEQGLI</sequence>
<gene>
    <name evidence="6" type="ORF">LX66_0337</name>
</gene>
<dbReference type="CDD" id="cd17535">
    <property type="entry name" value="REC_NarL-like"/>
    <property type="match status" value="1"/>
</dbReference>
<dbReference type="InterPro" id="IPR039420">
    <property type="entry name" value="WalR-like"/>
</dbReference>
<keyword evidence="2" id="KW-0238">DNA-binding</keyword>
<evidence type="ECO:0000256" key="1">
    <source>
        <dbReference type="ARBA" id="ARBA00022553"/>
    </source>
</evidence>
<dbReference type="GO" id="GO:0000160">
    <property type="term" value="P:phosphorelay signal transduction system"/>
    <property type="evidence" value="ECO:0007669"/>
    <property type="project" value="InterPro"/>
</dbReference>
<dbReference type="GO" id="GO:0003677">
    <property type="term" value="F:DNA binding"/>
    <property type="evidence" value="ECO:0007669"/>
    <property type="project" value="UniProtKB-KW"/>
</dbReference>
<evidence type="ECO:0000256" key="3">
    <source>
        <dbReference type="PROSITE-ProRule" id="PRU00169"/>
    </source>
</evidence>
<organism evidence="6 7">
    <name type="scientific">Chitinophaga japonensis</name>
    <name type="common">Flexibacter japonensis</name>
    <dbReference type="NCBI Taxonomy" id="104662"/>
    <lineage>
        <taxon>Bacteria</taxon>
        <taxon>Pseudomonadati</taxon>
        <taxon>Bacteroidota</taxon>
        <taxon>Chitinophagia</taxon>
        <taxon>Chitinophagales</taxon>
        <taxon>Chitinophagaceae</taxon>
        <taxon>Chitinophaga</taxon>
    </lineage>
</organism>
<dbReference type="SMART" id="SM00421">
    <property type="entry name" value="HTH_LUXR"/>
    <property type="match status" value="1"/>
</dbReference>
<dbReference type="InterPro" id="IPR001789">
    <property type="entry name" value="Sig_transdc_resp-reg_receiver"/>
</dbReference>
<dbReference type="PANTHER" id="PTHR43214">
    <property type="entry name" value="TWO-COMPONENT RESPONSE REGULATOR"/>
    <property type="match status" value="1"/>
</dbReference>
<accession>A0A562TD23</accession>
<dbReference type="SUPFAM" id="SSF52172">
    <property type="entry name" value="CheY-like"/>
    <property type="match status" value="1"/>
</dbReference>
<protein>
    <submittedName>
        <fullName evidence="6">LuxR family two component transcriptional regulator</fullName>
    </submittedName>
</protein>
<dbReference type="SUPFAM" id="SSF46894">
    <property type="entry name" value="C-terminal effector domain of the bipartite response regulators"/>
    <property type="match status" value="1"/>
</dbReference>
<dbReference type="InterPro" id="IPR058245">
    <property type="entry name" value="NreC/VraR/RcsB-like_REC"/>
</dbReference>
<dbReference type="InterPro" id="IPR011006">
    <property type="entry name" value="CheY-like_superfamily"/>
</dbReference>
<feature type="domain" description="HTH luxR-type" evidence="4">
    <location>
        <begin position="139"/>
        <end position="204"/>
    </location>
</feature>
<feature type="domain" description="Response regulatory" evidence="5">
    <location>
        <begin position="3"/>
        <end position="119"/>
    </location>
</feature>
<comment type="caution">
    <text evidence="6">The sequence shown here is derived from an EMBL/GenBank/DDBJ whole genome shotgun (WGS) entry which is preliminary data.</text>
</comment>
<dbReference type="Proteomes" id="UP000316778">
    <property type="component" value="Unassembled WGS sequence"/>
</dbReference>
<feature type="modified residue" description="4-aspartylphosphate" evidence="3">
    <location>
        <position position="54"/>
    </location>
</feature>
<dbReference type="PANTHER" id="PTHR43214:SF43">
    <property type="entry name" value="TWO-COMPONENT RESPONSE REGULATOR"/>
    <property type="match status" value="1"/>
</dbReference>
<dbReference type="RefSeq" id="WP_145710152.1">
    <property type="nucleotide sequence ID" value="NZ_BAAAFY010000001.1"/>
</dbReference>
<evidence type="ECO:0000259" key="5">
    <source>
        <dbReference type="PROSITE" id="PS50110"/>
    </source>
</evidence>
<dbReference type="Pfam" id="PF00072">
    <property type="entry name" value="Response_reg"/>
    <property type="match status" value="1"/>
</dbReference>
<dbReference type="AlphaFoldDB" id="A0A562TD23"/>
<dbReference type="EMBL" id="VLLG01000002">
    <property type="protein sequence ID" value="TWI90976.1"/>
    <property type="molecule type" value="Genomic_DNA"/>
</dbReference>
<dbReference type="Pfam" id="PF00196">
    <property type="entry name" value="GerE"/>
    <property type="match status" value="1"/>
</dbReference>
<dbReference type="GO" id="GO:0006355">
    <property type="term" value="P:regulation of DNA-templated transcription"/>
    <property type="evidence" value="ECO:0007669"/>
    <property type="project" value="InterPro"/>
</dbReference>
<evidence type="ECO:0000313" key="7">
    <source>
        <dbReference type="Proteomes" id="UP000316778"/>
    </source>
</evidence>
<evidence type="ECO:0000313" key="6">
    <source>
        <dbReference type="EMBL" id="TWI90976.1"/>
    </source>
</evidence>
<evidence type="ECO:0000256" key="2">
    <source>
        <dbReference type="ARBA" id="ARBA00023125"/>
    </source>
</evidence>
<keyword evidence="7" id="KW-1185">Reference proteome</keyword>
<name>A0A562TD23_CHIJA</name>
<evidence type="ECO:0000259" key="4">
    <source>
        <dbReference type="PROSITE" id="PS50043"/>
    </source>
</evidence>
<dbReference type="Gene3D" id="3.40.50.2300">
    <property type="match status" value="1"/>
</dbReference>
<dbReference type="InterPro" id="IPR016032">
    <property type="entry name" value="Sig_transdc_resp-reg_C-effctor"/>
</dbReference>
<dbReference type="PROSITE" id="PS50110">
    <property type="entry name" value="RESPONSE_REGULATORY"/>
    <property type="match status" value="1"/>
</dbReference>
<dbReference type="OrthoDB" id="9797341at2"/>
<dbReference type="PROSITE" id="PS50043">
    <property type="entry name" value="HTH_LUXR_2"/>
    <property type="match status" value="1"/>
</dbReference>
<dbReference type="InterPro" id="IPR000792">
    <property type="entry name" value="Tscrpt_reg_LuxR_C"/>
</dbReference>
<reference evidence="6 7" key="1">
    <citation type="journal article" date="2013" name="Stand. Genomic Sci.">
        <title>Genomic Encyclopedia of Type Strains, Phase I: The one thousand microbial genomes (KMG-I) project.</title>
        <authorList>
            <person name="Kyrpides N.C."/>
            <person name="Woyke T."/>
            <person name="Eisen J.A."/>
            <person name="Garrity G."/>
            <person name="Lilburn T.G."/>
            <person name="Beck B.J."/>
            <person name="Whitman W.B."/>
            <person name="Hugenholtz P."/>
            <person name="Klenk H.P."/>
        </authorList>
    </citation>
    <scope>NUCLEOTIDE SEQUENCE [LARGE SCALE GENOMIC DNA]</scope>
    <source>
        <strain evidence="6 7">DSM 13484</strain>
    </source>
</reference>
<dbReference type="CDD" id="cd06170">
    <property type="entry name" value="LuxR_C_like"/>
    <property type="match status" value="1"/>
</dbReference>
<keyword evidence="1 3" id="KW-0597">Phosphoprotein</keyword>
<dbReference type="PRINTS" id="PR00038">
    <property type="entry name" value="HTHLUXR"/>
</dbReference>
<proteinExistence type="predicted"/>
<dbReference type="SMART" id="SM00448">
    <property type="entry name" value="REC"/>
    <property type="match status" value="1"/>
</dbReference>